<evidence type="ECO:0000313" key="2">
    <source>
        <dbReference type="EMBL" id="KZT76287.1"/>
    </source>
</evidence>
<keyword evidence="2" id="KW-0378">Hydrolase</keyword>
<organism evidence="2 3">
    <name type="scientific">Dorcoceras hygrometricum</name>
    <dbReference type="NCBI Taxonomy" id="472368"/>
    <lineage>
        <taxon>Eukaryota</taxon>
        <taxon>Viridiplantae</taxon>
        <taxon>Streptophyta</taxon>
        <taxon>Embryophyta</taxon>
        <taxon>Tracheophyta</taxon>
        <taxon>Spermatophyta</taxon>
        <taxon>Magnoliopsida</taxon>
        <taxon>eudicotyledons</taxon>
        <taxon>Gunneridae</taxon>
        <taxon>Pentapetalae</taxon>
        <taxon>asterids</taxon>
        <taxon>lamiids</taxon>
        <taxon>Lamiales</taxon>
        <taxon>Gesneriaceae</taxon>
        <taxon>Didymocarpoideae</taxon>
        <taxon>Trichosporeae</taxon>
        <taxon>Loxocarpinae</taxon>
        <taxon>Dorcoceras</taxon>
    </lineage>
</organism>
<keyword evidence="2" id="KW-0645">Protease</keyword>
<evidence type="ECO:0000256" key="1">
    <source>
        <dbReference type="SAM" id="MobiDB-lite"/>
    </source>
</evidence>
<sequence length="120" mass="12583">MRVGRAWWPAMANLSRASGCATLGAAARIYMRMAAETCAIVAHRRWTLAAANLAGSSRCCAAPPRKAALQVAGQESYVAPLAGATSAMRRTRCGGRAAKRGTQHGGGGHRSAMLRRCRDG</sequence>
<protein>
    <submittedName>
        <fullName evidence="2">Intracell protease PfpI family</fullName>
    </submittedName>
</protein>
<dbReference type="GO" id="GO:0008233">
    <property type="term" value="F:peptidase activity"/>
    <property type="evidence" value="ECO:0007669"/>
    <property type="project" value="UniProtKB-KW"/>
</dbReference>
<dbReference type="GO" id="GO:0006508">
    <property type="term" value="P:proteolysis"/>
    <property type="evidence" value="ECO:0007669"/>
    <property type="project" value="UniProtKB-KW"/>
</dbReference>
<proteinExistence type="predicted"/>
<gene>
    <name evidence="2" type="ORF">F511_46688</name>
</gene>
<keyword evidence="3" id="KW-1185">Reference proteome</keyword>
<dbReference type="Proteomes" id="UP000250235">
    <property type="component" value="Unassembled WGS sequence"/>
</dbReference>
<feature type="region of interest" description="Disordered" evidence="1">
    <location>
        <begin position="94"/>
        <end position="120"/>
    </location>
</feature>
<dbReference type="EMBL" id="KV136029">
    <property type="protein sequence ID" value="KZT76287.1"/>
    <property type="molecule type" value="Genomic_DNA"/>
</dbReference>
<name>A0A2Z6ZSV9_9LAMI</name>
<evidence type="ECO:0000313" key="3">
    <source>
        <dbReference type="Proteomes" id="UP000250235"/>
    </source>
</evidence>
<reference evidence="2 3" key="1">
    <citation type="journal article" date="2015" name="Proc. Natl. Acad. Sci. U.S.A.">
        <title>The resurrection genome of Boea hygrometrica: A blueprint for survival of dehydration.</title>
        <authorList>
            <person name="Xiao L."/>
            <person name="Yang G."/>
            <person name="Zhang L."/>
            <person name="Yang X."/>
            <person name="Zhao S."/>
            <person name="Ji Z."/>
            <person name="Zhou Q."/>
            <person name="Hu M."/>
            <person name="Wang Y."/>
            <person name="Chen M."/>
            <person name="Xu Y."/>
            <person name="Jin H."/>
            <person name="Xiao X."/>
            <person name="Hu G."/>
            <person name="Bao F."/>
            <person name="Hu Y."/>
            <person name="Wan P."/>
            <person name="Li L."/>
            <person name="Deng X."/>
            <person name="Kuang T."/>
            <person name="Xiang C."/>
            <person name="Zhu J.K."/>
            <person name="Oliver M.J."/>
            <person name="He Y."/>
        </authorList>
    </citation>
    <scope>NUCLEOTIDE SEQUENCE [LARGE SCALE GENOMIC DNA]</scope>
    <source>
        <strain evidence="3">cv. XS01</strain>
    </source>
</reference>
<dbReference type="AlphaFoldDB" id="A0A2Z6ZSV9"/>
<accession>A0A2Z6ZSV9</accession>